<accession>J9H3E2</accession>
<protein>
    <submittedName>
        <fullName evidence="2">Uncharacterized protein</fullName>
    </submittedName>
</protein>
<evidence type="ECO:0000256" key="1">
    <source>
        <dbReference type="SAM" id="MobiDB-lite"/>
    </source>
</evidence>
<sequence length="36" mass="4178">MPTRDQGRDNSPATQDNRNTSSHHGRNNHPHWLQQS</sequence>
<gene>
    <name evidence="2" type="ORF">EVA_03729</name>
</gene>
<reference evidence="2" key="1">
    <citation type="journal article" date="2012" name="PLoS ONE">
        <title>Gene sets for utilization of primary and secondary nutrition supplies in the distal gut of endangered iberian lynx.</title>
        <authorList>
            <person name="Alcaide M."/>
            <person name="Messina E."/>
            <person name="Richter M."/>
            <person name="Bargiela R."/>
            <person name="Peplies J."/>
            <person name="Huws S.A."/>
            <person name="Newbold C.J."/>
            <person name="Golyshin P.N."/>
            <person name="Simon M.A."/>
            <person name="Lopez G."/>
            <person name="Yakimov M.M."/>
            <person name="Ferrer M."/>
        </authorList>
    </citation>
    <scope>NUCLEOTIDE SEQUENCE</scope>
</reference>
<feature type="compositionally biased region" description="Polar residues" evidence="1">
    <location>
        <begin position="9"/>
        <end position="20"/>
    </location>
</feature>
<organism evidence="2">
    <name type="scientific">gut metagenome</name>
    <dbReference type="NCBI Taxonomy" id="749906"/>
    <lineage>
        <taxon>unclassified sequences</taxon>
        <taxon>metagenomes</taxon>
        <taxon>organismal metagenomes</taxon>
    </lineage>
</organism>
<proteinExistence type="predicted"/>
<name>J9H3E2_9ZZZZ</name>
<dbReference type="AlphaFoldDB" id="J9H3E2"/>
<comment type="caution">
    <text evidence="2">The sequence shown here is derived from an EMBL/GenBank/DDBJ whole genome shotgun (WGS) entry which is preliminary data.</text>
</comment>
<feature type="region of interest" description="Disordered" evidence="1">
    <location>
        <begin position="1"/>
        <end position="36"/>
    </location>
</feature>
<evidence type="ECO:0000313" key="2">
    <source>
        <dbReference type="EMBL" id="EJX08160.1"/>
    </source>
</evidence>
<dbReference type="EMBL" id="AMCI01000690">
    <property type="protein sequence ID" value="EJX08160.1"/>
    <property type="molecule type" value="Genomic_DNA"/>
</dbReference>